<keyword evidence="6" id="KW-0004">4Fe-4S</keyword>
<evidence type="ECO:0000256" key="10">
    <source>
        <dbReference type="ARBA" id="ARBA00023004"/>
    </source>
</evidence>
<protein>
    <recommendedName>
        <fullName evidence="5 14">Adenine DNA glycosylase</fullName>
        <ecNumber evidence="4 14">3.2.2.31</ecNumber>
    </recommendedName>
</protein>
<dbReference type="FunFam" id="1.10.340.30:FF:000002">
    <property type="entry name" value="Adenine DNA glycosylase"/>
    <property type="match status" value="1"/>
</dbReference>
<organism evidence="16 17">
    <name type="scientific">Methylomonas koyamae</name>
    <dbReference type="NCBI Taxonomy" id="702114"/>
    <lineage>
        <taxon>Bacteria</taxon>
        <taxon>Pseudomonadati</taxon>
        <taxon>Pseudomonadota</taxon>
        <taxon>Gammaproteobacteria</taxon>
        <taxon>Methylococcales</taxon>
        <taxon>Methylococcaceae</taxon>
        <taxon>Methylomonas</taxon>
    </lineage>
</organism>
<evidence type="ECO:0000256" key="6">
    <source>
        <dbReference type="ARBA" id="ARBA00022485"/>
    </source>
</evidence>
<dbReference type="InterPro" id="IPR000445">
    <property type="entry name" value="HhH_motif"/>
</dbReference>
<dbReference type="Pfam" id="PF00730">
    <property type="entry name" value="HhH-GPD"/>
    <property type="match status" value="1"/>
</dbReference>
<dbReference type="Pfam" id="PF00633">
    <property type="entry name" value="HHH"/>
    <property type="match status" value="1"/>
</dbReference>
<dbReference type="GO" id="GO:0032357">
    <property type="term" value="F:oxidized purine DNA binding"/>
    <property type="evidence" value="ECO:0007669"/>
    <property type="project" value="TreeGrafter"/>
</dbReference>
<evidence type="ECO:0000256" key="1">
    <source>
        <dbReference type="ARBA" id="ARBA00000843"/>
    </source>
</evidence>
<evidence type="ECO:0000256" key="11">
    <source>
        <dbReference type="ARBA" id="ARBA00023014"/>
    </source>
</evidence>
<dbReference type="GO" id="GO:0051539">
    <property type="term" value="F:4 iron, 4 sulfur cluster binding"/>
    <property type="evidence" value="ECO:0007669"/>
    <property type="project" value="UniProtKB-UniRule"/>
</dbReference>
<comment type="caution">
    <text evidence="16">The sequence shown here is derived from an EMBL/GenBank/DDBJ whole genome shotgun (WGS) entry which is preliminary data.</text>
</comment>
<evidence type="ECO:0000256" key="12">
    <source>
        <dbReference type="ARBA" id="ARBA00023204"/>
    </source>
</evidence>
<dbReference type="PANTHER" id="PTHR42944:SF1">
    <property type="entry name" value="ADENINE DNA GLYCOSYLASE"/>
    <property type="match status" value="1"/>
</dbReference>
<dbReference type="InterPro" id="IPR029119">
    <property type="entry name" value="MutY_C"/>
</dbReference>
<dbReference type="InterPro" id="IPR015797">
    <property type="entry name" value="NUDIX_hydrolase-like_dom_sf"/>
</dbReference>
<evidence type="ECO:0000256" key="2">
    <source>
        <dbReference type="ARBA" id="ARBA00002933"/>
    </source>
</evidence>
<dbReference type="EMBL" id="LUUK01000100">
    <property type="protein sequence ID" value="OAI21377.1"/>
    <property type="molecule type" value="Genomic_DNA"/>
</dbReference>
<keyword evidence="7" id="KW-0479">Metal-binding</keyword>
<dbReference type="SUPFAM" id="SSF48150">
    <property type="entry name" value="DNA-glycosylase"/>
    <property type="match status" value="1"/>
</dbReference>
<comment type="cofactor">
    <cofactor evidence="14">
        <name>[4Fe-4S] cluster</name>
        <dbReference type="ChEBI" id="CHEBI:49883"/>
    </cofactor>
    <text evidence="14">Binds 1 [4Fe-4S] cluster.</text>
</comment>
<sequence>MSPAHFQQQLFAWFDLHGRRDLPWQQDINPYRVWVSEIMLQQTQVASVIGYFQRFMDRFPTIRHLADAELDDVLQHWAGLGYYARARNLHKTARLVAANGGEFPQTVEALSALPGIGRSTAGAILSIAGGQSQPILDGNVKRVLTRFHAIHGWPGETRVAAQLWQLAETYTPKHRTGDYTQAMMDLGATLCTRAKPLCEICPVQAGCEAKHRGLVRQLPAAKPRKALPVKQCYMLLLTARDGAILLEKRPPTGIWGGLWSLPEFPDRPSAEIWCRERGYRLAAVATLAQRRHTFSHYHLDYTPLLASLAEVAAIADPATFAWQAPEAWAALGLPTPIKQLLAQMPESDGAVISPGPRLL</sequence>
<keyword evidence="13 14" id="KW-0326">Glycosidase</keyword>
<proteinExistence type="inferred from homology"/>
<dbReference type="Proteomes" id="UP000077628">
    <property type="component" value="Unassembled WGS sequence"/>
</dbReference>
<feature type="domain" description="HhH-GPD" evidence="15">
    <location>
        <begin position="39"/>
        <end position="189"/>
    </location>
</feature>
<accession>A0A177NTJ3</accession>
<dbReference type="Gene3D" id="1.10.1670.10">
    <property type="entry name" value="Helix-hairpin-Helix base-excision DNA repair enzymes (C-terminal)"/>
    <property type="match status" value="1"/>
</dbReference>
<keyword evidence="11" id="KW-0411">Iron-sulfur</keyword>
<dbReference type="SUPFAM" id="SSF55811">
    <property type="entry name" value="Nudix"/>
    <property type="match status" value="1"/>
</dbReference>
<dbReference type="GO" id="GO:0035485">
    <property type="term" value="F:adenine/guanine mispair binding"/>
    <property type="evidence" value="ECO:0007669"/>
    <property type="project" value="TreeGrafter"/>
</dbReference>
<dbReference type="NCBIfam" id="TIGR01084">
    <property type="entry name" value="mutY"/>
    <property type="match status" value="1"/>
</dbReference>
<evidence type="ECO:0000256" key="8">
    <source>
        <dbReference type="ARBA" id="ARBA00022763"/>
    </source>
</evidence>
<evidence type="ECO:0000259" key="15">
    <source>
        <dbReference type="SMART" id="SM00478"/>
    </source>
</evidence>
<dbReference type="EC" id="3.2.2.31" evidence="4 14"/>
<dbReference type="Gene3D" id="1.10.340.30">
    <property type="entry name" value="Hypothetical protein, domain 2"/>
    <property type="match status" value="1"/>
</dbReference>
<dbReference type="GO" id="GO:0000701">
    <property type="term" value="F:purine-specific mismatch base pair DNA N-glycosylase activity"/>
    <property type="evidence" value="ECO:0007669"/>
    <property type="project" value="UniProtKB-EC"/>
</dbReference>
<evidence type="ECO:0000256" key="13">
    <source>
        <dbReference type="ARBA" id="ARBA00023295"/>
    </source>
</evidence>
<name>A0A177NTJ3_9GAMM</name>
<evidence type="ECO:0000256" key="3">
    <source>
        <dbReference type="ARBA" id="ARBA00008343"/>
    </source>
</evidence>
<gene>
    <name evidence="16" type="ORF">A1355_02555</name>
</gene>
<dbReference type="SMART" id="SM00478">
    <property type="entry name" value="ENDO3c"/>
    <property type="match status" value="1"/>
</dbReference>
<dbReference type="GO" id="GO:0006298">
    <property type="term" value="P:mismatch repair"/>
    <property type="evidence" value="ECO:0007669"/>
    <property type="project" value="TreeGrafter"/>
</dbReference>
<comment type="similarity">
    <text evidence="3 14">Belongs to the Nth/MutY family.</text>
</comment>
<dbReference type="PANTHER" id="PTHR42944">
    <property type="entry name" value="ADENINE DNA GLYCOSYLASE"/>
    <property type="match status" value="1"/>
</dbReference>
<reference evidence="17" key="1">
    <citation type="submission" date="2016-03" db="EMBL/GenBank/DDBJ databases">
        <authorList>
            <person name="Heylen K."/>
            <person name="De Vos P."/>
            <person name="Vekeman B."/>
        </authorList>
    </citation>
    <scope>NUCLEOTIDE SEQUENCE [LARGE SCALE GENOMIC DNA]</scope>
    <source>
        <strain evidence="17">R-45383</strain>
    </source>
</reference>
<dbReference type="AlphaFoldDB" id="A0A177NTJ3"/>
<dbReference type="GO" id="GO:0034039">
    <property type="term" value="F:8-oxo-7,8-dihydroguanine DNA N-glycosylase activity"/>
    <property type="evidence" value="ECO:0007669"/>
    <property type="project" value="TreeGrafter"/>
</dbReference>
<comment type="function">
    <text evidence="2">Adenine glycosylase active on G-A mispairs. MutY also corrects error-prone DNA synthesis past GO lesions which are due to the oxidatively damaged form of guanine: 7,8-dihydro-8-oxoguanine (8-oxo-dGTP).</text>
</comment>
<evidence type="ECO:0000256" key="14">
    <source>
        <dbReference type="RuleBase" id="RU365096"/>
    </source>
</evidence>
<dbReference type="InterPro" id="IPR004035">
    <property type="entry name" value="Endouclease-III_FeS-bd_BS"/>
</dbReference>
<evidence type="ECO:0000256" key="7">
    <source>
        <dbReference type="ARBA" id="ARBA00022723"/>
    </source>
</evidence>
<comment type="catalytic activity">
    <reaction evidence="1 14">
        <text>Hydrolyzes free adenine bases from 7,8-dihydro-8-oxoguanine:adenine mismatched double-stranded DNA, leaving an apurinic site.</text>
        <dbReference type="EC" id="3.2.2.31"/>
    </reaction>
</comment>
<evidence type="ECO:0000256" key="5">
    <source>
        <dbReference type="ARBA" id="ARBA00022023"/>
    </source>
</evidence>
<dbReference type="InterPro" id="IPR004036">
    <property type="entry name" value="Endonuclease-III-like_CS2"/>
</dbReference>
<dbReference type="GO" id="GO:0006284">
    <property type="term" value="P:base-excision repair"/>
    <property type="evidence" value="ECO:0007669"/>
    <property type="project" value="UniProtKB-UniRule"/>
</dbReference>
<dbReference type="InterPro" id="IPR044298">
    <property type="entry name" value="MIG/MutY"/>
</dbReference>
<dbReference type="OrthoDB" id="9802365at2"/>
<dbReference type="InterPro" id="IPR003265">
    <property type="entry name" value="HhH-GPD_domain"/>
</dbReference>
<evidence type="ECO:0000256" key="9">
    <source>
        <dbReference type="ARBA" id="ARBA00022801"/>
    </source>
</evidence>
<dbReference type="GO" id="GO:0046872">
    <property type="term" value="F:metal ion binding"/>
    <property type="evidence" value="ECO:0007669"/>
    <property type="project" value="UniProtKB-UniRule"/>
</dbReference>
<keyword evidence="8 14" id="KW-0227">DNA damage</keyword>
<dbReference type="CDD" id="cd03431">
    <property type="entry name" value="NUDIX_DNA_Glycosylase_C-MutY"/>
    <property type="match status" value="1"/>
</dbReference>
<evidence type="ECO:0000313" key="17">
    <source>
        <dbReference type="Proteomes" id="UP000077628"/>
    </source>
</evidence>
<keyword evidence="17" id="KW-1185">Reference proteome</keyword>
<dbReference type="PROSITE" id="PS00764">
    <property type="entry name" value="ENDONUCLEASE_III_1"/>
    <property type="match status" value="1"/>
</dbReference>
<dbReference type="NCBIfam" id="NF008132">
    <property type="entry name" value="PRK10880.1"/>
    <property type="match status" value="1"/>
</dbReference>
<keyword evidence="10 14" id="KW-0408">Iron</keyword>
<keyword evidence="9" id="KW-0378">Hydrolase</keyword>
<dbReference type="PROSITE" id="PS01155">
    <property type="entry name" value="ENDONUCLEASE_III_2"/>
    <property type="match status" value="1"/>
</dbReference>
<evidence type="ECO:0000313" key="16">
    <source>
        <dbReference type="EMBL" id="OAI21377.1"/>
    </source>
</evidence>
<dbReference type="RefSeq" id="WP_064026916.1">
    <property type="nucleotide sequence ID" value="NZ_LUUK01000100.1"/>
</dbReference>
<dbReference type="Gene3D" id="3.90.79.10">
    <property type="entry name" value="Nucleoside Triphosphate Pyrophosphohydrolase"/>
    <property type="match status" value="1"/>
</dbReference>
<keyword evidence="12" id="KW-0234">DNA repair</keyword>
<dbReference type="CDD" id="cd00056">
    <property type="entry name" value="ENDO3c"/>
    <property type="match status" value="1"/>
</dbReference>
<dbReference type="InterPro" id="IPR005760">
    <property type="entry name" value="A/G_AdeGlyc_MutY"/>
</dbReference>
<dbReference type="InterPro" id="IPR023170">
    <property type="entry name" value="HhH_base_excis_C"/>
</dbReference>
<dbReference type="Pfam" id="PF14815">
    <property type="entry name" value="NUDIX_4"/>
    <property type="match status" value="1"/>
</dbReference>
<dbReference type="STRING" id="702114.A1355_02555"/>
<evidence type="ECO:0000256" key="4">
    <source>
        <dbReference type="ARBA" id="ARBA00012045"/>
    </source>
</evidence>
<dbReference type="InterPro" id="IPR011257">
    <property type="entry name" value="DNA_glycosylase"/>
</dbReference>